<keyword evidence="3" id="KW-0732">Signal</keyword>
<name>A0A8H7AXI6_9PLEO</name>
<organism evidence="5 6">
    <name type="scientific">Alternaria burnsii</name>
    <dbReference type="NCBI Taxonomy" id="1187904"/>
    <lineage>
        <taxon>Eukaryota</taxon>
        <taxon>Fungi</taxon>
        <taxon>Dikarya</taxon>
        <taxon>Ascomycota</taxon>
        <taxon>Pezizomycotina</taxon>
        <taxon>Dothideomycetes</taxon>
        <taxon>Pleosporomycetidae</taxon>
        <taxon>Pleosporales</taxon>
        <taxon>Pleosporineae</taxon>
        <taxon>Pleosporaceae</taxon>
        <taxon>Alternaria</taxon>
        <taxon>Alternaria sect. Alternaria</taxon>
    </lineage>
</organism>
<dbReference type="GeneID" id="62209179"/>
<evidence type="ECO:0000313" key="5">
    <source>
        <dbReference type="EMBL" id="KAF7670990.1"/>
    </source>
</evidence>
<keyword evidence="2" id="KW-0560">Oxidoreductase</keyword>
<dbReference type="InterPro" id="IPR008030">
    <property type="entry name" value="NmrA-like"/>
</dbReference>
<comment type="caution">
    <text evidence="5">The sequence shown here is derived from an EMBL/GenBank/DDBJ whole genome shotgun (WGS) entry which is preliminary data.</text>
</comment>
<dbReference type="SUPFAM" id="SSF51735">
    <property type="entry name" value="NAD(P)-binding Rossmann-fold domains"/>
    <property type="match status" value="1"/>
</dbReference>
<evidence type="ECO:0000256" key="3">
    <source>
        <dbReference type="SAM" id="SignalP"/>
    </source>
</evidence>
<dbReference type="AlphaFoldDB" id="A0A8H7AXI6"/>
<feature type="domain" description="NmrA-like" evidence="4">
    <location>
        <begin position="2"/>
        <end position="222"/>
    </location>
</feature>
<dbReference type="RefSeq" id="XP_038781372.1">
    <property type="nucleotide sequence ID" value="XM_038936001.1"/>
</dbReference>
<accession>A0A8H7AXI6</accession>
<protein>
    <recommendedName>
        <fullName evidence="4">NmrA-like domain-containing protein</fullName>
    </recommendedName>
</protein>
<dbReference type="Proteomes" id="UP000596902">
    <property type="component" value="Unassembled WGS sequence"/>
</dbReference>
<evidence type="ECO:0000256" key="2">
    <source>
        <dbReference type="ARBA" id="ARBA00023002"/>
    </source>
</evidence>
<dbReference type="OrthoDB" id="419598at2759"/>
<proteinExistence type="predicted"/>
<evidence type="ECO:0000259" key="4">
    <source>
        <dbReference type="Pfam" id="PF05368"/>
    </source>
</evidence>
<feature type="signal peptide" evidence="3">
    <location>
        <begin position="1"/>
        <end position="19"/>
    </location>
</feature>
<evidence type="ECO:0000256" key="1">
    <source>
        <dbReference type="ARBA" id="ARBA00022857"/>
    </source>
</evidence>
<feature type="chain" id="PRO_5034401495" description="NmrA-like domain-containing protein" evidence="3">
    <location>
        <begin position="20"/>
        <end position="299"/>
    </location>
</feature>
<reference evidence="5" key="1">
    <citation type="submission" date="2020-01" db="EMBL/GenBank/DDBJ databases">
        <authorList>
            <person name="Feng Z.H.Z."/>
        </authorList>
    </citation>
    <scope>NUCLEOTIDE SEQUENCE</scope>
    <source>
        <strain evidence="5">CBS107.38</strain>
    </source>
</reference>
<dbReference type="Pfam" id="PF05368">
    <property type="entry name" value="NmrA"/>
    <property type="match status" value="1"/>
</dbReference>
<dbReference type="InterPro" id="IPR051609">
    <property type="entry name" value="NmrA/Isoflavone_reductase-like"/>
</dbReference>
<dbReference type="EMBL" id="JAAABM010000026">
    <property type="protein sequence ID" value="KAF7670990.1"/>
    <property type="molecule type" value="Genomic_DNA"/>
</dbReference>
<sequence length="299" mass="33838">MLVLIAGITGFVGVPCAKAAITRGYQVRGLARDASKLPGEILDKLEGFETMFDYYDISAFDRAVAGVDVIVNTMTSVPESVMEGQLLLIRAAERAGVKIYHSTSFNYDWTRGVGTHELYDDWRNFAHHVEISSTIKPLYMFTGAIAEWYFRKSPFDWDPESKTFSFYGSSSSLTRYTTTRDIAEYVMEAISAPDAADGGYIRVQSFEASPNDVAKAYSAARGGYSTAKLNSLGSLEDAKACIDDGRTRYSKREFYKYLWYVYQYHIPKRTWDYEPVDVARFSTVKQTSLEDFFRQNPDI</sequence>
<dbReference type="GO" id="GO:0016491">
    <property type="term" value="F:oxidoreductase activity"/>
    <property type="evidence" value="ECO:0007669"/>
    <property type="project" value="UniProtKB-KW"/>
</dbReference>
<dbReference type="PANTHER" id="PTHR47706:SF9">
    <property type="entry name" value="NMRA-LIKE DOMAIN-CONTAINING PROTEIN-RELATED"/>
    <property type="match status" value="1"/>
</dbReference>
<dbReference type="InterPro" id="IPR036291">
    <property type="entry name" value="NAD(P)-bd_dom_sf"/>
</dbReference>
<gene>
    <name evidence="5" type="ORF">GT037_010954</name>
</gene>
<evidence type="ECO:0000313" key="6">
    <source>
        <dbReference type="Proteomes" id="UP000596902"/>
    </source>
</evidence>
<dbReference type="PANTHER" id="PTHR47706">
    <property type="entry name" value="NMRA-LIKE FAMILY PROTEIN"/>
    <property type="match status" value="1"/>
</dbReference>
<keyword evidence="6" id="KW-1185">Reference proteome</keyword>
<reference evidence="5" key="2">
    <citation type="submission" date="2020-08" db="EMBL/GenBank/DDBJ databases">
        <title>Draft Genome Sequence of Cumin Blight Pathogen Alternaria burnsii.</title>
        <authorList>
            <person name="Feng Z."/>
        </authorList>
    </citation>
    <scope>NUCLEOTIDE SEQUENCE</scope>
    <source>
        <strain evidence="5">CBS107.38</strain>
    </source>
</reference>
<keyword evidence="1" id="KW-0521">NADP</keyword>
<dbReference type="Gene3D" id="3.40.50.720">
    <property type="entry name" value="NAD(P)-binding Rossmann-like Domain"/>
    <property type="match status" value="1"/>
</dbReference>